<keyword evidence="2 4" id="KW-0378">Hydrolase</keyword>
<organism evidence="4 5">
    <name type="scientific">Dyadobacter sandarakinus</name>
    <dbReference type="NCBI Taxonomy" id="2747268"/>
    <lineage>
        <taxon>Bacteria</taxon>
        <taxon>Pseudomonadati</taxon>
        <taxon>Bacteroidota</taxon>
        <taxon>Cytophagia</taxon>
        <taxon>Cytophagales</taxon>
        <taxon>Spirosomataceae</taxon>
        <taxon>Dyadobacter</taxon>
    </lineage>
</organism>
<dbReference type="InterPro" id="IPR000073">
    <property type="entry name" value="AB_hydrolase_1"/>
</dbReference>
<accession>A0ABX7IE57</accession>
<dbReference type="GO" id="GO:0016787">
    <property type="term" value="F:hydrolase activity"/>
    <property type="evidence" value="ECO:0007669"/>
    <property type="project" value="UniProtKB-KW"/>
</dbReference>
<evidence type="ECO:0000259" key="3">
    <source>
        <dbReference type="Pfam" id="PF00561"/>
    </source>
</evidence>
<protein>
    <submittedName>
        <fullName evidence="4">Alpha/beta hydrolase</fullName>
    </submittedName>
</protein>
<dbReference type="PRINTS" id="PR00793">
    <property type="entry name" value="PROAMNOPTASE"/>
</dbReference>
<dbReference type="PANTHER" id="PTHR43798:SF33">
    <property type="entry name" value="HYDROLASE, PUTATIVE (AFU_ORTHOLOGUE AFUA_2G14860)-RELATED"/>
    <property type="match status" value="1"/>
</dbReference>
<reference evidence="4 5" key="1">
    <citation type="submission" date="2020-06" db="EMBL/GenBank/DDBJ databases">
        <title>Dyadobacter sandarakinus sp. nov., isolated from the soil of the Arctic Yellow River Station.</title>
        <authorList>
            <person name="Zhang Y."/>
            <person name="Peng F."/>
        </authorList>
    </citation>
    <scope>NUCLEOTIDE SEQUENCE [LARGE SCALE GENOMIC DNA]</scope>
    <source>
        <strain evidence="4 5">Q3-56</strain>
    </source>
</reference>
<evidence type="ECO:0000313" key="4">
    <source>
        <dbReference type="EMBL" id="QRR04103.1"/>
    </source>
</evidence>
<dbReference type="InterPro" id="IPR050266">
    <property type="entry name" value="AB_hydrolase_sf"/>
</dbReference>
<dbReference type="Proteomes" id="UP000612680">
    <property type="component" value="Chromosome"/>
</dbReference>
<sequence>MLARRLCLSFIIILSSFICRSQHLYSRSFGSRSNHPIIFLHGGPGSSSVYFEATTAQLLADRGFFVIIYDRRGESRSADTQARMDYAEAFEDLDKIYVQYKLTNASLLAFSFGGLVAAQFAGKHPEKIASLILCSALVSQQKSYGTILRSARDIYENKKDSVNLKELSAIATMDTNSLAYRTLVFKHASANGFFSLPAPNDRAKAIYNSYATDPLITGYVKNDHAVATFWEHEPRLNIDVAPQLKYLRELRIPVYALYGKQDGLYSNEQIGELRRVIGTDRVKYLDQCSHTLFIDQQALFLTALSKWLK</sequence>
<dbReference type="Gene3D" id="3.40.50.1820">
    <property type="entry name" value="alpha/beta hydrolase"/>
    <property type="match status" value="1"/>
</dbReference>
<dbReference type="PANTHER" id="PTHR43798">
    <property type="entry name" value="MONOACYLGLYCEROL LIPASE"/>
    <property type="match status" value="1"/>
</dbReference>
<dbReference type="Pfam" id="PF00561">
    <property type="entry name" value="Abhydrolase_1"/>
    <property type="match status" value="1"/>
</dbReference>
<comment type="similarity">
    <text evidence="1">Belongs to the peptidase S33 family.</text>
</comment>
<gene>
    <name evidence="4" type="ORF">HWI92_08020</name>
</gene>
<evidence type="ECO:0000256" key="2">
    <source>
        <dbReference type="ARBA" id="ARBA00022801"/>
    </source>
</evidence>
<evidence type="ECO:0000256" key="1">
    <source>
        <dbReference type="ARBA" id="ARBA00010088"/>
    </source>
</evidence>
<proteinExistence type="inferred from homology"/>
<dbReference type="InterPro" id="IPR029058">
    <property type="entry name" value="AB_hydrolase_fold"/>
</dbReference>
<evidence type="ECO:0000313" key="5">
    <source>
        <dbReference type="Proteomes" id="UP000612680"/>
    </source>
</evidence>
<name>A0ABX7IE57_9BACT</name>
<dbReference type="InterPro" id="IPR002410">
    <property type="entry name" value="Peptidase_S33"/>
</dbReference>
<dbReference type="EMBL" id="CP056775">
    <property type="protein sequence ID" value="QRR04103.1"/>
    <property type="molecule type" value="Genomic_DNA"/>
</dbReference>
<feature type="domain" description="AB hydrolase-1" evidence="3">
    <location>
        <begin position="36"/>
        <end position="295"/>
    </location>
</feature>
<keyword evidence="5" id="KW-1185">Reference proteome</keyword>
<dbReference type="SUPFAM" id="SSF53474">
    <property type="entry name" value="alpha/beta-Hydrolases"/>
    <property type="match status" value="1"/>
</dbReference>